<dbReference type="Gene3D" id="3.10.560.10">
    <property type="entry name" value="Outer membrane lipoprotein wza domain like"/>
    <property type="match status" value="1"/>
</dbReference>
<sequence length="341" mass="34182">MRNSGRMSPADRMAALIAAARSDEGARAGDADPVHRRRASGAGRTGRTGADSEPDDSVEAEEIPTKTGGWIPETRADDESNQSRLPRWLASRLPQSPRMGIALGAGVLVLVVMLIAGGIFAVRFATAAPAAHPVAGDAATATPGASAAPLSSVGPSDEPSESTAPAAPAPLPGTGASGTSSSGTGVSERVTVQVVGAVRKPGVVTLPAGSRVVDAIKAAGGAGGKADTAAVNMARKVVDGEQIRLPRVGEEPTPAAPSVQQPGDPAAGSAASPPGTTPASVNLNTADLTELETLPNIGPVTAQKIIDWRTQNNGFSSVEDLLDVSGIGPKTFAQLKDLVTV</sequence>
<feature type="compositionally biased region" description="Acidic residues" evidence="1">
    <location>
        <begin position="52"/>
        <end position="62"/>
    </location>
</feature>
<feature type="region of interest" description="Disordered" evidence="1">
    <location>
        <begin position="242"/>
        <end position="280"/>
    </location>
</feature>
<feature type="compositionally biased region" description="Low complexity" evidence="1">
    <location>
        <begin position="161"/>
        <end position="186"/>
    </location>
</feature>
<dbReference type="EMBL" id="JACBZP010000001">
    <property type="protein sequence ID" value="NYI68835.1"/>
    <property type="molecule type" value="Genomic_DNA"/>
</dbReference>
<comment type="caution">
    <text evidence="4">The sequence shown here is derived from an EMBL/GenBank/DDBJ whole genome shotgun (WGS) entry which is preliminary data.</text>
</comment>
<dbReference type="InterPro" id="IPR019554">
    <property type="entry name" value="Soluble_ligand-bd"/>
</dbReference>
<feature type="domain" description="Helix-hairpin-helix DNA-binding motif class 1" evidence="3">
    <location>
        <begin position="289"/>
        <end position="308"/>
    </location>
</feature>
<feature type="compositionally biased region" description="Low complexity" evidence="1">
    <location>
        <begin position="136"/>
        <end position="149"/>
    </location>
</feature>
<proteinExistence type="predicted"/>
<dbReference type="PANTHER" id="PTHR21180">
    <property type="entry name" value="ENDONUCLEASE/EXONUCLEASE/PHOSPHATASE FAMILY DOMAIN-CONTAINING PROTEIN 1"/>
    <property type="match status" value="1"/>
</dbReference>
<feature type="transmembrane region" description="Helical" evidence="2">
    <location>
        <begin position="101"/>
        <end position="122"/>
    </location>
</feature>
<keyword evidence="2" id="KW-0812">Transmembrane</keyword>
<accession>A0A7Z0D4Q6</accession>
<dbReference type="GO" id="GO:0003677">
    <property type="term" value="F:DNA binding"/>
    <property type="evidence" value="ECO:0007669"/>
    <property type="project" value="InterPro"/>
</dbReference>
<feature type="compositionally biased region" description="Low complexity" evidence="1">
    <location>
        <begin position="10"/>
        <end position="20"/>
    </location>
</feature>
<dbReference type="Proteomes" id="UP000539111">
    <property type="component" value="Unassembled WGS sequence"/>
</dbReference>
<feature type="domain" description="Helix-hairpin-helix DNA-binding motif class 1" evidence="3">
    <location>
        <begin position="319"/>
        <end position="338"/>
    </location>
</feature>
<evidence type="ECO:0000313" key="4">
    <source>
        <dbReference type="EMBL" id="NYI68835.1"/>
    </source>
</evidence>
<dbReference type="RefSeq" id="WP_179429121.1">
    <property type="nucleotide sequence ID" value="NZ_JACBZP010000001.1"/>
</dbReference>
<dbReference type="GO" id="GO:0006281">
    <property type="term" value="P:DNA repair"/>
    <property type="evidence" value="ECO:0007669"/>
    <property type="project" value="InterPro"/>
</dbReference>
<dbReference type="SUPFAM" id="SSF47781">
    <property type="entry name" value="RuvA domain 2-like"/>
    <property type="match status" value="1"/>
</dbReference>
<feature type="region of interest" description="Disordered" evidence="1">
    <location>
        <begin position="136"/>
        <end position="186"/>
    </location>
</feature>
<dbReference type="Gene3D" id="1.10.150.320">
    <property type="entry name" value="Photosystem II 12 kDa extrinsic protein"/>
    <property type="match status" value="1"/>
</dbReference>
<dbReference type="Pfam" id="PF12836">
    <property type="entry name" value="HHH_3"/>
    <property type="match status" value="1"/>
</dbReference>
<evidence type="ECO:0000259" key="3">
    <source>
        <dbReference type="SMART" id="SM00278"/>
    </source>
</evidence>
<organism evidence="4 5">
    <name type="scientific">Spelaeicoccus albus</name>
    <dbReference type="NCBI Taxonomy" id="1280376"/>
    <lineage>
        <taxon>Bacteria</taxon>
        <taxon>Bacillati</taxon>
        <taxon>Actinomycetota</taxon>
        <taxon>Actinomycetes</taxon>
        <taxon>Micrococcales</taxon>
        <taxon>Brevibacteriaceae</taxon>
        <taxon>Spelaeicoccus</taxon>
    </lineage>
</organism>
<reference evidence="4 5" key="1">
    <citation type="submission" date="2020-07" db="EMBL/GenBank/DDBJ databases">
        <title>Sequencing the genomes of 1000 actinobacteria strains.</title>
        <authorList>
            <person name="Klenk H.-P."/>
        </authorList>
    </citation>
    <scope>NUCLEOTIDE SEQUENCE [LARGE SCALE GENOMIC DNA]</scope>
    <source>
        <strain evidence="4 5">DSM 26341</strain>
    </source>
</reference>
<dbReference type="InterPro" id="IPR003583">
    <property type="entry name" value="Hlx-hairpin-Hlx_DNA-bd_motif"/>
</dbReference>
<keyword evidence="2" id="KW-0472">Membrane</keyword>
<evidence type="ECO:0000256" key="1">
    <source>
        <dbReference type="SAM" id="MobiDB-lite"/>
    </source>
</evidence>
<gene>
    <name evidence="4" type="ORF">BJY26_003141</name>
</gene>
<feature type="compositionally biased region" description="Low complexity" evidence="1">
    <location>
        <begin position="262"/>
        <end position="280"/>
    </location>
</feature>
<keyword evidence="5" id="KW-1185">Reference proteome</keyword>
<feature type="region of interest" description="Disordered" evidence="1">
    <location>
        <begin position="1"/>
        <end position="83"/>
    </location>
</feature>
<name>A0A7Z0D4Q6_9MICO</name>
<dbReference type="GO" id="GO:0015628">
    <property type="term" value="P:protein secretion by the type II secretion system"/>
    <property type="evidence" value="ECO:0007669"/>
    <property type="project" value="TreeGrafter"/>
</dbReference>
<dbReference type="PANTHER" id="PTHR21180:SF32">
    <property type="entry name" value="ENDONUCLEASE_EXONUCLEASE_PHOSPHATASE FAMILY DOMAIN-CONTAINING PROTEIN 1"/>
    <property type="match status" value="1"/>
</dbReference>
<dbReference type="Pfam" id="PF10531">
    <property type="entry name" value="SLBB"/>
    <property type="match status" value="1"/>
</dbReference>
<dbReference type="InterPro" id="IPR051675">
    <property type="entry name" value="Endo/Exo/Phosphatase_dom_1"/>
</dbReference>
<protein>
    <submittedName>
        <fullName evidence="4">Competence protein ComEA</fullName>
    </submittedName>
</protein>
<dbReference type="SMART" id="SM00278">
    <property type="entry name" value="HhH1"/>
    <property type="match status" value="2"/>
</dbReference>
<evidence type="ECO:0000256" key="2">
    <source>
        <dbReference type="SAM" id="Phobius"/>
    </source>
</evidence>
<feature type="compositionally biased region" description="Basic and acidic residues" evidence="1">
    <location>
        <begin position="21"/>
        <end position="34"/>
    </location>
</feature>
<dbReference type="GO" id="GO:0015627">
    <property type="term" value="C:type II protein secretion system complex"/>
    <property type="evidence" value="ECO:0007669"/>
    <property type="project" value="TreeGrafter"/>
</dbReference>
<evidence type="ECO:0000313" key="5">
    <source>
        <dbReference type="Proteomes" id="UP000539111"/>
    </source>
</evidence>
<feature type="compositionally biased region" description="Low complexity" evidence="1">
    <location>
        <begin position="40"/>
        <end position="49"/>
    </location>
</feature>
<keyword evidence="2" id="KW-1133">Transmembrane helix</keyword>
<dbReference type="InterPro" id="IPR010994">
    <property type="entry name" value="RuvA_2-like"/>
</dbReference>
<dbReference type="AlphaFoldDB" id="A0A7Z0D4Q6"/>